<dbReference type="RefSeq" id="WP_127096763.1">
    <property type="nucleotide sequence ID" value="NZ_CP031423.1"/>
</dbReference>
<dbReference type="InterPro" id="IPR042096">
    <property type="entry name" value="Dihydro-acid_dehy_C"/>
</dbReference>
<keyword evidence="3" id="KW-0411">Iron-sulfur</keyword>
<dbReference type="GO" id="GO:0005829">
    <property type="term" value="C:cytosol"/>
    <property type="evidence" value="ECO:0007669"/>
    <property type="project" value="TreeGrafter"/>
</dbReference>
<keyword evidence="2" id="KW-0001">2Fe-2S</keyword>
<evidence type="ECO:0000259" key="8">
    <source>
        <dbReference type="Pfam" id="PF24877"/>
    </source>
</evidence>
<dbReference type="Gene3D" id="3.50.30.80">
    <property type="entry name" value="IlvD/EDD C-terminal domain-like"/>
    <property type="match status" value="1"/>
</dbReference>
<protein>
    <submittedName>
        <fullName evidence="9">Dihydroxy-acid dehydratase</fullName>
        <ecNumber evidence="9">4.2.1.9</ecNumber>
    </submittedName>
</protein>
<keyword evidence="2" id="KW-0408">Iron</keyword>
<evidence type="ECO:0000256" key="6">
    <source>
        <dbReference type="SAM" id="MobiDB-lite"/>
    </source>
</evidence>
<dbReference type="SUPFAM" id="SSF52016">
    <property type="entry name" value="LeuD/IlvD-like"/>
    <property type="match status" value="1"/>
</dbReference>
<evidence type="ECO:0000256" key="4">
    <source>
        <dbReference type="ARBA" id="ARBA00023239"/>
    </source>
</evidence>
<evidence type="ECO:0000256" key="1">
    <source>
        <dbReference type="ARBA" id="ARBA00006486"/>
    </source>
</evidence>
<keyword evidence="4 9" id="KW-0456">Lyase</keyword>
<accession>A0A3S9WE26</accession>
<comment type="similarity">
    <text evidence="1">Belongs to the IlvD/Edd family.</text>
</comment>
<dbReference type="InterPro" id="IPR020558">
    <property type="entry name" value="DiOHA_6PGluconate_deHydtase_CS"/>
</dbReference>
<reference evidence="9 10" key="1">
    <citation type="submission" date="2018-08" db="EMBL/GenBank/DDBJ databases">
        <title>Microbacterium lemovicicum sp. nov., a bacterium isolated from a natural uranium-rich soil.</title>
        <authorList>
            <person name="ORTET P."/>
        </authorList>
    </citation>
    <scope>NUCLEOTIDE SEQUENCE [LARGE SCALE GENOMIC DNA]</scope>
    <source>
        <strain evidence="9 10">Viu22</strain>
    </source>
</reference>
<keyword evidence="10" id="KW-1185">Reference proteome</keyword>
<keyword evidence="5" id="KW-0028">Amino-acid biosynthesis</keyword>
<dbReference type="SUPFAM" id="SSF143975">
    <property type="entry name" value="IlvD/EDD N-terminal domain-like"/>
    <property type="match status" value="1"/>
</dbReference>
<dbReference type="EC" id="4.2.1.9" evidence="9"/>
<feature type="compositionally biased region" description="Low complexity" evidence="6">
    <location>
        <begin position="564"/>
        <end position="591"/>
    </location>
</feature>
<dbReference type="PANTHER" id="PTHR43661:SF3">
    <property type="entry name" value="D-XYLONATE DEHYDRATASE YAGF-RELATED"/>
    <property type="match status" value="1"/>
</dbReference>
<dbReference type="GO" id="GO:0051537">
    <property type="term" value="F:2 iron, 2 sulfur cluster binding"/>
    <property type="evidence" value="ECO:0007669"/>
    <property type="project" value="UniProtKB-KW"/>
</dbReference>
<gene>
    <name evidence="9" type="primary">ilvD_2</name>
    <name evidence="9" type="ORF">CVS47_02974</name>
</gene>
<dbReference type="InterPro" id="IPR037237">
    <property type="entry name" value="IlvD/EDD_N"/>
</dbReference>
<dbReference type="EMBL" id="CP031423">
    <property type="protein sequence ID" value="AZS38321.1"/>
    <property type="molecule type" value="Genomic_DNA"/>
</dbReference>
<dbReference type="InterPro" id="IPR056740">
    <property type="entry name" value="ILV_EDD_C"/>
</dbReference>
<evidence type="ECO:0000313" key="10">
    <source>
        <dbReference type="Proteomes" id="UP000276888"/>
    </source>
</evidence>
<dbReference type="InterPro" id="IPR000581">
    <property type="entry name" value="ILV_EDD_N"/>
</dbReference>
<evidence type="ECO:0000313" key="9">
    <source>
        <dbReference type="EMBL" id="AZS38321.1"/>
    </source>
</evidence>
<dbReference type="PANTHER" id="PTHR43661">
    <property type="entry name" value="D-XYLONATE DEHYDRATASE"/>
    <property type="match status" value="1"/>
</dbReference>
<feature type="domain" description="Dihydroxy-acid/6-phosphogluconate dehydratase C-terminal" evidence="8">
    <location>
        <begin position="360"/>
        <end position="552"/>
    </location>
</feature>
<sequence>MPALRSNFSPTSALGIARRAQWRALGIPAEDLVKPKVAIVNTSSDLAACYAHLDDIVTVLKKELRGHGLLPLEIRTVAPSDFVTSAGRAGRYILPSRDLIVNDIEAAVEGAQLDAMICLSSCDKTTPAHLMAAGRLNVPTVVVPCGYQNSGLAEGREADVEEVFLLAAQAAVTGAPTDELADLADDAILGPGVCSGMATANSMHLVAEALGMAVSGAAPVRANSERMWDGVGRAAAAIADLIGRDVRPRDIITAGSIANAVRTMLAVGGSMNTIKHLQAIAVESGVEVDVWELFRTLGRETPLLAAVRPNGPWLIERFEDAGGGATVLRELLPLLDGEQITVTGETVAQSADRARPADGEVIRSIADPFGTDPAISVLRGTLAPGGAVAKRPVPDPGPHRFTGPARVFGTREEAIAAIGSGRLRRGDVAVIRGIGVSGAPGMGLTSAFIFALHARGLAHEVALVTDGQFSGLVNQGISIGEVSPEAAADGPLGRVRDDDVIDIDLAQGRVDLLVDEEILSAREPYRPPADRDTGGGMLDQYEQLVQPLSCGAVLCSRPAASVCGAGAAASTPPPTSEGSSPRPATATATAPAPAPAKEHA</sequence>
<evidence type="ECO:0000256" key="5">
    <source>
        <dbReference type="ARBA" id="ARBA00023304"/>
    </source>
</evidence>
<dbReference type="AlphaFoldDB" id="A0A3S9WE26"/>
<dbReference type="PROSITE" id="PS00886">
    <property type="entry name" value="ILVD_EDD_1"/>
    <property type="match status" value="1"/>
</dbReference>
<evidence type="ECO:0000256" key="2">
    <source>
        <dbReference type="ARBA" id="ARBA00022714"/>
    </source>
</evidence>
<organism evidence="9 10">
    <name type="scientific">Microbacterium lemovicicum</name>
    <dbReference type="NCBI Taxonomy" id="1072463"/>
    <lineage>
        <taxon>Bacteria</taxon>
        <taxon>Bacillati</taxon>
        <taxon>Actinomycetota</taxon>
        <taxon>Actinomycetes</taxon>
        <taxon>Micrococcales</taxon>
        <taxon>Microbacteriaceae</taxon>
        <taxon>Microbacterium</taxon>
    </lineage>
</organism>
<dbReference type="Proteomes" id="UP000276888">
    <property type="component" value="Chromosome"/>
</dbReference>
<proteinExistence type="inferred from homology"/>
<dbReference type="GO" id="GO:0009082">
    <property type="term" value="P:branched-chain amino acid biosynthetic process"/>
    <property type="evidence" value="ECO:0007669"/>
    <property type="project" value="UniProtKB-KW"/>
</dbReference>
<name>A0A3S9WE26_9MICO</name>
<dbReference type="Pfam" id="PF24877">
    <property type="entry name" value="ILV_EDD_C"/>
    <property type="match status" value="1"/>
</dbReference>
<evidence type="ECO:0000259" key="7">
    <source>
        <dbReference type="Pfam" id="PF00920"/>
    </source>
</evidence>
<feature type="region of interest" description="Disordered" evidence="6">
    <location>
        <begin position="564"/>
        <end position="600"/>
    </location>
</feature>
<keyword evidence="5" id="KW-0100">Branched-chain amino acid biosynthesis</keyword>
<dbReference type="KEGG" id="mlv:CVS47_02974"/>
<feature type="domain" description="Dihydroxy-acid/6-phosphogluconate dehydratase N-terminal" evidence="7">
    <location>
        <begin position="34"/>
        <end position="349"/>
    </location>
</feature>
<dbReference type="GO" id="GO:0004160">
    <property type="term" value="F:dihydroxy-acid dehydratase activity"/>
    <property type="evidence" value="ECO:0007669"/>
    <property type="project" value="UniProtKB-EC"/>
</dbReference>
<dbReference type="Pfam" id="PF00920">
    <property type="entry name" value="ILVD_EDD_N"/>
    <property type="match status" value="1"/>
</dbReference>
<evidence type="ECO:0000256" key="3">
    <source>
        <dbReference type="ARBA" id="ARBA00023014"/>
    </source>
</evidence>
<dbReference type="OrthoDB" id="4744252at2"/>
<keyword evidence="2" id="KW-0479">Metal-binding</keyword>